<dbReference type="AlphaFoldDB" id="A0A9X7B7D9"/>
<organism evidence="1 2">
    <name type="scientific">Bacillus cereus</name>
    <dbReference type="NCBI Taxonomy" id="1396"/>
    <lineage>
        <taxon>Bacteria</taxon>
        <taxon>Bacillati</taxon>
        <taxon>Bacillota</taxon>
        <taxon>Bacilli</taxon>
        <taxon>Bacillales</taxon>
        <taxon>Bacillaceae</taxon>
        <taxon>Bacillus</taxon>
        <taxon>Bacillus cereus group</taxon>
    </lineage>
</organism>
<comment type="caution">
    <text evidence="1">The sequence shown here is derived from an EMBL/GenBank/DDBJ whole genome shotgun (WGS) entry which is preliminary data.</text>
</comment>
<reference evidence="1 2" key="1">
    <citation type="submission" date="2017-09" db="EMBL/GenBank/DDBJ databases">
        <title>Large-scale bioinformatics analysis of Bacillus genomes uncovers conserved roles of natural products in bacterial physiology.</title>
        <authorList>
            <consortium name="Agbiome Team Llc"/>
            <person name="Bleich R.M."/>
            <person name="Grubbs K.J."/>
            <person name="Santa Maria K.C."/>
            <person name="Allen S.E."/>
            <person name="Farag S."/>
            <person name="Shank E.A."/>
            <person name="Bowers A."/>
        </authorList>
    </citation>
    <scope>NUCLEOTIDE SEQUENCE [LARGE SCALE GENOMIC DNA]</scope>
    <source>
        <strain evidence="1 2">AFS060282</strain>
    </source>
</reference>
<dbReference type="Proteomes" id="UP000226257">
    <property type="component" value="Unassembled WGS sequence"/>
</dbReference>
<name>A0A9X7B7D9_BACCE</name>
<proteinExistence type="predicted"/>
<evidence type="ECO:0000313" key="1">
    <source>
        <dbReference type="EMBL" id="PFV02851.1"/>
    </source>
</evidence>
<evidence type="ECO:0000313" key="2">
    <source>
        <dbReference type="Proteomes" id="UP000226257"/>
    </source>
</evidence>
<dbReference type="EMBL" id="NVDQ01000037">
    <property type="protein sequence ID" value="PFV02851.1"/>
    <property type="molecule type" value="Genomic_DNA"/>
</dbReference>
<sequence length="172" mass="18934">MQVVDVFRYFNDLPSQRIENQNILLSNYYLLDRSKIASMIQKLKKTDGPNLELGDLLTIVTIDGAANYQVKAFGGPTSGFDGISIRTAEVDSPRVSSQANINPNATYHKGLVVKNEKDVKIVPKNDNQIVQTPIQVGIDVTNPYSDKPYKLMSGSISQQITDTVSVTQTNTA</sequence>
<protein>
    <submittedName>
        <fullName evidence="1">Uncharacterized protein</fullName>
    </submittedName>
</protein>
<gene>
    <name evidence="1" type="ORF">COK98_25830</name>
</gene>
<accession>A0A9X7B7D9</accession>